<evidence type="ECO:0000259" key="2">
    <source>
        <dbReference type="PROSITE" id="PS50011"/>
    </source>
</evidence>
<evidence type="ECO:0000313" key="3">
    <source>
        <dbReference type="EMBL" id="RIA80526.1"/>
    </source>
</evidence>
<dbReference type="Pfam" id="PF08238">
    <property type="entry name" value="Sel1"/>
    <property type="match status" value="6"/>
</dbReference>
<dbReference type="Gene3D" id="1.25.40.10">
    <property type="entry name" value="Tetratricopeptide repeat domain"/>
    <property type="match status" value="1"/>
</dbReference>
<dbReference type="GO" id="GO:0005524">
    <property type="term" value="F:ATP binding"/>
    <property type="evidence" value="ECO:0007669"/>
    <property type="project" value="InterPro"/>
</dbReference>
<dbReference type="PRINTS" id="PR00109">
    <property type="entry name" value="TYRKINASE"/>
</dbReference>
<dbReference type="OrthoDB" id="2319616at2759"/>
<dbReference type="SUPFAM" id="SSF56112">
    <property type="entry name" value="Protein kinase-like (PK-like)"/>
    <property type="match status" value="1"/>
</dbReference>
<dbReference type="InterPro" id="IPR000719">
    <property type="entry name" value="Prot_kinase_dom"/>
</dbReference>
<sequence length="620" mass="71047">MSDKNEMRAAKIPSKRINLIEEAISKRQIKYYEYKHFRNIQKIDNSTFGKVYYANWKNSEKYVVLKSFFNFNNATVKEIIHELELQREADIYNNVIRLYGITDKVSQNGQSKKYLLVMEYADGNSLQNYLKENFKNLTWDDKYKLAYQLACTVSCLHDEGIVHRDLHSNNILFHQNTIKLVDFGLSKRIKEMSRQQSDLFGMVPYIDPKRFIGNKNLTQPYYLNEKSDVYSIGVLLWEISSGQLPFEGESYDAGLLMRILQGYRETIVPGTLADYSKLYTECWDGEPDNRPNMNQVVAKLKEIITKSDTITETDIPKLNPQNNQNNVYMSNNISQDLAIVIDELINVIFKDLNEGKEENIRRQHAFDCISNYKLNSKEIYDWLLNNQNSNSIYLLGYCNYHGIGTNINRKLAFEFYQMATELENSAAQLDLASMCIYGEGVEKNYNKAFELSKKLAEGGNANGINKLGYCYNNGVGTDVNEQKAFELYQKAADLGNANGINNLGCCYKKGIGTNIDELKAFELYQKAADLGNSHGINNLGNCYHNGIVTNINLEKALELYQKAADLGNVLAQYNLALMYENGNGIKKDIDKALYWYKKAAEQGDEDAQDKFNKLKELSNE</sequence>
<dbReference type="PROSITE" id="PS50011">
    <property type="entry name" value="PROTEIN_KINASE_DOM"/>
    <property type="match status" value="1"/>
</dbReference>
<keyword evidence="3" id="KW-0418">Kinase</keyword>
<dbReference type="SUPFAM" id="SSF81901">
    <property type="entry name" value="HCP-like"/>
    <property type="match status" value="2"/>
</dbReference>
<dbReference type="SMART" id="SM00671">
    <property type="entry name" value="SEL1"/>
    <property type="match status" value="6"/>
</dbReference>
<feature type="domain" description="Protein kinase" evidence="2">
    <location>
        <begin position="37"/>
        <end position="304"/>
    </location>
</feature>
<dbReference type="InterPro" id="IPR006597">
    <property type="entry name" value="Sel1-like"/>
</dbReference>
<name>A0A397S748_9GLOM</name>
<dbReference type="InterPro" id="IPR011009">
    <property type="entry name" value="Kinase-like_dom_sf"/>
</dbReference>
<dbReference type="InterPro" id="IPR001245">
    <property type="entry name" value="Ser-Thr/Tyr_kinase_cat_dom"/>
</dbReference>
<reference evidence="3 4" key="1">
    <citation type="submission" date="2018-06" db="EMBL/GenBank/DDBJ databases">
        <title>Comparative genomics reveals the genomic features of Rhizophagus irregularis, R. cerebriforme, R. diaphanum and Gigaspora rosea, and their symbiotic lifestyle signature.</title>
        <authorList>
            <person name="Morin E."/>
            <person name="San Clemente H."/>
            <person name="Chen E.C.H."/>
            <person name="De La Providencia I."/>
            <person name="Hainaut M."/>
            <person name="Kuo A."/>
            <person name="Kohler A."/>
            <person name="Murat C."/>
            <person name="Tang N."/>
            <person name="Roy S."/>
            <person name="Loubradou J."/>
            <person name="Henrissat B."/>
            <person name="Grigoriev I.V."/>
            <person name="Corradi N."/>
            <person name="Roux C."/>
            <person name="Martin F.M."/>
        </authorList>
    </citation>
    <scope>NUCLEOTIDE SEQUENCE [LARGE SCALE GENOMIC DNA]</scope>
    <source>
        <strain evidence="3 4">DAOM 227022</strain>
    </source>
</reference>
<dbReference type="InterPro" id="IPR050767">
    <property type="entry name" value="Sel1_AlgK"/>
</dbReference>
<evidence type="ECO:0000256" key="1">
    <source>
        <dbReference type="ARBA" id="ARBA00038101"/>
    </source>
</evidence>
<dbReference type="Gene3D" id="1.10.510.10">
    <property type="entry name" value="Transferase(Phosphotransferase) domain 1"/>
    <property type="match status" value="1"/>
</dbReference>
<dbReference type="GO" id="GO:0004672">
    <property type="term" value="F:protein kinase activity"/>
    <property type="evidence" value="ECO:0007669"/>
    <property type="project" value="InterPro"/>
</dbReference>
<protein>
    <submittedName>
        <fullName evidence="3">Kinase-like domain-containing protein</fullName>
    </submittedName>
</protein>
<comment type="caution">
    <text evidence="3">The sequence shown here is derived from an EMBL/GenBank/DDBJ whole genome shotgun (WGS) entry which is preliminary data.</text>
</comment>
<keyword evidence="3" id="KW-0808">Transferase</keyword>
<gene>
    <name evidence="3" type="ORF">C1645_882114</name>
</gene>
<dbReference type="EMBL" id="QKYT01000950">
    <property type="protein sequence ID" value="RIA80526.1"/>
    <property type="molecule type" value="Genomic_DNA"/>
</dbReference>
<proteinExistence type="inferred from homology"/>
<dbReference type="STRING" id="658196.A0A397S748"/>
<comment type="similarity">
    <text evidence="1">Belongs to the sel-1 family.</text>
</comment>
<keyword evidence="4" id="KW-1185">Reference proteome</keyword>
<dbReference type="PANTHER" id="PTHR11102">
    <property type="entry name" value="SEL-1-LIKE PROTEIN"/>
    <property type="match status" value="1"/>
</dbReference>
<accession>A0A397S748</accession>
<evidence type="ECO:0000313" key="4">
    <source>
        <dbReference type="Proteomes" id="UP000265703"/>
    </source>
</evidence>
<dbReference type="AlphaFoldDB" id="A0A397S748"/>
<organism evidence="3 4">
    <name type="scientific">Glomus cerebriforme</name>
    <dbReference type="NCBI Taxonomy" id="658196"/>
    <lineage>
        <taxon>Eukaryota</taxon>
        <taxon>Fungi</taxon>
        <taxon>Fungi incertae sedis</taxon>
        <taxon>Mucoromycota</taxon>
        <taxon>Glomeromycotina</taxon>
        <taxon>Glomeromycetes</taxon>
        <taxon>Glomerales</taxon>
        <taxon>Glomeraceae</taxon>
        <taxon>Glomus</taxon>
    </lineage>
</organism>
<dbReference type="InterPro" id="IPR011990">
    <property type="entry name" value="TPR-like_helical_dom_sf"/>
</dbReference>
<dbReference type="Proteomes" id="UP000265703">
    <property type="component" value="Unassembled WGS sequence"/>
</dbReference>
<dbReference type="PANTHER" id="PTHR11102:SF160">
    <property type="entry name" value="ERAD-ASSOCIATED E3 UBIQUITIN-PROTEIN LIGASE COMPONENT HRD3"/>
    <property type="match status" value="1"/>
</dbReference>
<dbReference type="Pfam" id="PF07714">
    <property type="entry name" value="PK_Tyr_Ser-Thr"/>
    <property type="match status" value="1"/>
</dbReference>